<keyword evidence="5" id="KW-0560">Oxidoreductase</keyword>
<dbReference type="InterPro" id="IPR009056">
    <property type="entry name" value="Cyt_c-like_dom"/>
</dbReference>
<dbReference type="AlphaFoldDB" id="D5X6P9"/>
<accession>D5X6P9</accession>
<dbReference type="InterPro" id="IPR036909">
    <property type="entry name" value="Cyt_c-like_dom_sf"/>
</dbReference>
<dbReference type="PANTHER" id="PTHR30600">
    <property type="entry name" value="CYTOCHROME C PEROXIDASE-RELATED"/>
    <property type="match status" value="1"/>
</dbReference>
<dbReference type="Pfam" id="PF03150">
    <property type="entry name" value="CCP_MauG"/>
    <property type="match status" value="1"/>
</dbReference>
<evidence type="ECO:0000256" key="8">
    <source>
        <dbReference type="SAM" id="MobiDB-lite"/>
    </source>
</evidence>
<evidence type="ECO:0000256" key="4">
    <source>
        <dbReference type="ARBA" id="ARBA00022729"/>
    </source>
</evidence>
<keyword evidence="6 7" id="KW-0408">Iron</keyword>
<dbReference type="Gene3D" id="1.10.760.10">
    <property type="entry name" value="Cytochrome c-like domain"/>
    <property type="match status" value="2"/>
</dbReference>
<evidence type="ECO:0000256" key="7">
    <source>
        <dbReference type="PROSITE-ProRule" id="PRU00433"/>
    </source>
</evidence>
<dbReference type="GO" id="GO:0009055">
    <property type="term" value="F:electron transfer activity"/>
    <property type="evidence" value="ECO:0007669"/>
    <property type="project" value="InterPro"/>
</dbReference>
<gene>
    <name evidence="11" type="ordered locus">Tint_2705</name>
</gene>
<dbReference type="InterPro" id="IPR004852">
    <property type="entry name" value="Di-haem_cyt_c_peroxidsae"/>
</dbReference>
<feature type="compositionally biased region" description="Low complexity" evidence="8">
    <location>
        <begin position="1"/>
        <end position="21"/>
    </location>
</feature>
<feature type="domain" description="Cytochrome c" evidence="10">
    <location>
        <begin position="331"/>
        <end position="507"/>
    </location>
</feature>
<keyword evidence="9" id="KW-1133">Transmembrane helix</keyword>
<evidence type="ECO:0000256" key="3">
    <source>
        <dbReference type="ARBA" id="ARBA00022723"/>
    </source>
</evidence>
<evidence type="ECO:0000256" key="1">
    <source>
        <dbReference type="ARBA" id="ARBA00004196"/>
    </source>
</evidence>
<dbReference type="BioCyc" id="TINT75379:TINT_RS13540-MONOMER"/>
<dbReference type="PROSITE" id="PS51007">
    <property type="entry name" value="CYTC"/>
    <property type="match status" value="2"/>
</dbReference>
<sequence>MSVTSSTPAVASSAAVQAPASKPRRSHWARRLAIALVVGLAGGGGALAWGMHEQPSIPPVVWLQHPVQSFTFALGGNPHPVQLALPPQQPLSAVAQLGRQLFFDTALSASGKQSCASCHDPANGYNPPPGRPKAGFAPLGGSEPTASVGAQQSPPPGSGAVMLGGPNMTSPGFRPPPSLAYLYRQQPFSIGPDNEENETITLQQLAALGQTSQRAKKTAQSTAQSVQNLVPTGGLFWDGRVNTLQQQAGGPLFNPVEMDAGTPQRVAAIIERQPYAKTFLQLFGPNVFADPKQTVSEALFAIARYQIEDPQFHAFNSKYDAWLQGRATLTSQEMRGYLAFNDVNKGDCAACHLDQPTKDHLPPLFTDTQYEALGVPRNPQIPANQNPHYFDIGLCGPFRTDLKNQTAYCGMFLTPTLRNVAQRPVYFHNGVYHSLKQVLDFYNFRDVQPGRIYPTVGGQVRKYDDLPPQYRANVDVTDPPLNRKLGEQPAMTAQDMRDIIAFLHTLNDGYTPLKPVS</sequence>
<reference evidence="11" key="1">
    <citation type="submission" date="2010-04" db="EMBL/GenBank/DDBJ databases">
        <title>Complete sequence of Thiomonas intermedia K12.</title>
        <authorList>
            <consortium name="US DOE Joint Genome Institute"/>
            <person name="Lucas S."/>
            <person name="Copeland A."/>
            <person name="Lapidus A."/>
            <person name="Cheng J.-F."/>
            <person name="Bruce D."/>
            <person name="Goodwin L."/>
            <person name="Pitluck S."/>
            <person name="Davenport K."/>
            <person name="Detter J.C."/>
            <person name="Han C."/>
            <person name="Tapia R."/>
            <person name="Land M."/>
            <person name="Hauser L."/>
            <person name="Kyrpides N."/>
            <person name="Ovchinnikova G."/>
            <person name="Kerfeld C.A."/>
            <person name="Cannon G.C."/>
            <person name="Heinhorst S."/>
            <person name="Woyke T."/>
        </authorList>
    </citation>
    <scope>NUCLEOTIDE SEQUENCE [LARGE SCALE GENOMIC DNA]</scope>
    <source>
        <strain evidence="11">K12</strain>
    </source>
</reference>
<dbReference type="eggNOG" id="COG1858">
    <property type="taxonomic scope" value="Bacteria"/>
</dbReference>
<dbReference type="GO" id="GO:0030313">
    <property type="term" value="C:cell envelope"/>
    <property type="evidence" value="ECO:0007669"/>
    <property type="project" value="UniProtKB-SubCell"/>
</dbReference>
<feature type="transmembrane region" description="Helical" evidence="9">
    <location>
        <begin position="32"/>
        <end position="51"/>
    </location>
</feature>
<organism evidence="11">
    <name type="scientific">Thiomonas intermedia (strain K12)</name>
    <name type="common">Thiobacillus intermedius</name>
    <dbReference type="NCBI Taxonomy" id="75379"/>
    <lineage>
        <taxon>Bacteria</taxon>
        <taxon>Pseudomonadati</taxon>
        <taxon>Pseudomonadota</taxon>
        <taxon>Betaproteobacteria</taxon>
        <taxon>Burkholderiales</taxon>
        <taxon>Thiomonas</taxon>
    </lineage>
</organism>
<dbReference type="STRING" id="75379.Tint_2705"/>
<dbReference type="KEGG" id="tin:Tint_2705"/>
<protein>
    <submittedName>
        <fullName evidence="11">Di-heme cytochrome c peroxidase</fullName>
    </submittedName>
</protein>
<feature type="region of interest" description="Disordered" evidence="8">
    <location>
        <begin position="115"/>
        <end position="158"/>
    </location>
</feature>
<evidence type="ECO:0000256" key="5">
    <source>
        <dbReference type="ARBA" id="ARBA00023002"/>
    </source>
</evidence>
<evidence type="ECO:0000259" key="10">
    <source>
        <dbReference type="PROSITE" id="PS51007"/>
    </source>
</evidence>
<dbReference type="GO" id="GO:0020037">
    <property type="term" value="F:heme binding"/>
    <property type="evidence" value="ECO:0007669"/>
    <property type="project" value="InterPro"/>
</dbReference>
<dbReference type="PANTHER" id="PTHR30600:SF10">
    <property type="entry name" value="BLL6722 PROTEIN"/>
    <property type="match status" value="1"/>
</dbReference>
<dbReference type="HOGENOM" id="CLU_034652_0_0_4"/>
<keyword evidence="9" id="KW-0812">Transmembrane</keyword>
<keyword evidence="9" id="KW-0472">Membrane</keyword>
<dbReference type="GO" id="GO:0004130">
    <property type="term" value="F:cytochrome-c peroxidase activity"/>
    <property type="evidence" value="ECO:0007669"/>
    <property type="project" value="TreeGrafter"/>
</dbReference>
<name>D5X6P9_THIK1</name>
<evidence type="ECO:0000313" key="11">
    <source>
        <dbReference type="EMBL" id="ADG32046.1"/>
    </source>
</evidence>
<evidence type="ECO:0000256" key="9">
    <source>
        <dbReference type="SAM" id="Phobius"/>
    </source>
</evidence>
<feature type="domain" description="Cytochrome c" evidence="10">
    <location>
        <begin position="93"/>
        <end position="277"/>
    </location>
</feature>
<keyword evidence="4" id="KW-0732">Signal</keyword>
<keyword evidence="11" id="KW-0575">Peroxidase</keyword>
<dbReference type="SUPFAM" id="SSF46626">
    <property type="entry name" value="Cytochrome c"/>
    <property type="match status" value="2"/>
</dbReference>
<proteinExistence type="predicted"/>
<dbReference type="GO" id="GO:0046872">
    <property type="term" value="F:metal ion binding"/>
    <property type="evidence" value="ECO:0007669"/>
    <property type="project" value="UniProtKB-KW"/>
</dbReference>
<keyword evidence="3 7" id="KW-0479">Metal-binding</keyword>
<feature type="region of interest" description="Disordered" evidence="8">
    <location>
        <begin position="1"/>
        <end position="22"/>
    </location>
</feature>
<dbReference type="InterPro" id="IPR051395">
    <property type="entry name" value="Cytochrome_c_Peroxidase/MauG"/>
</dbReference>
<evidence type="ECO:0000256" key="6">
    <source>
        <dbReference type="ARBA" id="ARBA00023004"/>
    </source>
</evidence>
<dbReference type="EMBL" id="CP002021">
    <property type="protein sequence ID" value="ADG32046.1"/>
    <property type="molecule type" value="Genomic_DNA"/>
</dbReference>
<evidence type="ECO:0000256" key="2">
    <source>
        <dbReference type="ARBA" id="ARBA00022617"/>
    </source>
</evidence>
<keyword evidence="2 7" id="KW-0349">Heme</keyword>
<comment type="subcellular location">
    <subcellularLocation>
        <location evidence="1">Cell envelope</location>
    </subcellularLocation>
</comment>